<dbReference type="Pfam" id="PF00732">
    <property type="entry name" value="GMC_oxred_N"/>
    <property type="match status" value="1"/>
</dbReference>
<evidence type="ECO:0000313" key="6">
    <source>
        <dbReference type="Proteomes" id="UP000297777"/>
    </source>
</evidence>
<evidence type="ECO:0000256" key="2">
    <source>
        <dbReference type="PIRSR" id="PIRSR000137-2"/>
    </source>
</evidence>
<dbReference type="OrthoDB" id="269227at2759"/>
<dbReference type="GO" id="GO:0050660">
    <property type="term" value="F:flavin adenine dinucleotide binding"/>
    <property type="evidence" value="ECO:0007669"/>
    <property type="project" value="InterPro"/>
</dbReference>
<keyword evidence="3" id="KW-0285">Flavoprotein</keyword>
<keyword evidence="6" id="KW-1185">Reference proteome</keyword>
<evidence type="ECO:0000259" key="4">
    <source>
        <dbReference type="PROSITE" id="PS00623"/>
    </source>
</evidence>
<dbReference type="PIRSF" id="PIRSF000137">
    <property type="entry name" value="Alcohol_oxidase"/>
    <property type="match status" value="1"/>
</dbReference>
<comment type="similarity">
    <text evidence="1 3">Belongs to the GMC oxidoreductase family.</text>
</comment>
<sequence>MNTSKIYDFIIVGGGTSGLVVANRLSENPEIQVLVLEAGGNHLDNPQINIPALWPSLLGTELDWAFKTAPQSELGNRTIGLPGGRLLGGSSAINAQAFIAASKVGLDAWKELGNEGWDWDSMEPYYKKCHTVEIPSDKLRKELGLNHLTPSNIPGSDGPIQTSYPPKMDAVRKAWIDTFNALKYEMSENAFSGSSVGGFVNNSTVNGITKERSYSANAYFKPVQNRSNLHLVTDALVEKIILDKASGEAVAKGVKVTTKGVEHIFQAEKEVIVAAGLSGIGDAKLLSSLGIDVYVENSNVGENFQDHASSGMSFEVIDEIQTLDSLNRQEPKAIAAAMYAYQTEKTGPFAGAAISSFAYMPVPDFQTPKGKAELEHLLLTHKPVKESVTTEFARSVLSSADKSSACYFVYAAHGNFGSDASSAKNVTISHESGNFLTIACELGYPLSRGSVHIQSSSALDSPIIDPKYFSNLIDLDIHARFIRYIHNIAAIEPMASILKPGGHISPSFAAFGTELEAAKDYIRRTMISAWHPCGTCAMLPLADGGVLNQKLVVYGTKNIRVVDASMIPLIPRGNLQSTVYAVAERAADLIKSDHNI</sequence>
<evidence type="ECO:0000256" key="1">
    <source>
        <dbReference type="ARBA" id="ARBA00010790"/>
    </source>
</evidence>
<reference evidence="5 6" key="1">
    <citation type="submission" date="2017-12" db="EMBL/GenBank/DDBJ databases">
        <title>Comparative genomics of Botrytis spp.</title>
        <authorList>
            <person name="Valero-Jimenez C.A."/>
            <person name="Tapia P."/>
            <person name="Veloso J."/>
            <person name="Silva-Moreno E."/>
            <person name="Staats M."/>
            <person name="Valdes J.H."/>
            <person name="Van Kan J.A.L."/>
        </authorList>
    </citation>
    <scope>NUCLEOTIDE SEQUENCE [LARGE SCALE GENOMIC DNA]</scope>
    <source>
        <strain evidence="5 6">Bt9001</strain>
    </source>
</reference>
<dbReference type="AlphaFoldDB" id="A0A4Z1EQL7"/>
<feature type="binding site" evidence="2">
    <location>
        <begin position="16"/>
        <end position="17"/>
    </location>
    <ligand>
        <name>FAD</name>
        <dbReference type="ChEBI" id="CHEBI:57692"/>
    </ligand>
</feature>
<feature type="domain" description="Glucose-methanol-choline oxidoreductase N-terminal" evidence="4">
    <location>
        <begin position="84"/>
        <end position="107"/>
    </location>
</feature>
<dbReference type="InterPro" id="IPR007867">
    <property type="entry name" value="GMC_OxRtase_C"/>
</dbReference>
<dbReference type="Gene3D" id="3.50.50.60">
    <property type="entry name" value="FAD/NAD(P)-binding domain"/>
    <property type="match status" value="1"/>
</dbReference>
<feature type="binding site" evidence="2">
    <location>
        <position position="237"/>
    </location>
    <ligand>
        <name>FAD</name>
        <dbReference type="ChEBI" id="CHEBI:57692"/>
    </ligand>
</feature>
<keyword evidence="2 3" id="KW-0274">FAD</keyword>
<accession>A0A4Z1EQL7</accession>
<dbReference type="PANTHER" id="PTHR11552:SF210">
    <property type="entry name" value="GLUCOSE-METHANOL-CHOLINE OXIDOREDUCTASE N-TERMINAL DOMAIN-CONTAINING PROTEIN-RELATED"/>
    <property type="match status" value="1"/>
</dbReference>
<dbReference type="InterPro" id="IPR036188">
    <property type="entry name" value="FAD/NAD-bd_sf"/>
</dbReference>
<dbReference type="Gene3D" id="3.30.560.10">
    <property type="entry name" value="Glucose Oxidase, domain 3"/>
    <property type="match status" value="1"/>
</dbReference>
<dbReference type="EMBL" id="PQXH01000075">
    <property type="protein sequence ID" value="TGO13178.1"/>
    <property type="molecule type" value="Genomic_DNA"/>
</dbReference>
<dbReference type="Proteomes" id="UP000297777">
    <property type="component" value="Unassembled WGS sequence"/>
</dbReference>
<protein>
    <recommendedName>
        <fullName evidence="4">Glucose-methanol-choline oxidoreductase N-terminal domain-containing protein</fullName>
    </recommendedName>
</protein>
<organism evidence="5 6">
    <name type="scientific">Botrytis tulipae</name>
    <dbReference type="NCBI Taxonomy" id="87230"/>
    <lineage>
        <taxon>Eukaryota</taxon>
        <taxon>Fungi</taxon>
        <taxon>Dikarya</taxon>
        <taxon>Ascomycota</taxon>
        <taxon>Pezizomycotina</taxon>
        <taxon>Leotiomycetes</taxon>
        <taxon>Helotiales</taxon>
        <taxon>Sclerotiniaceae</taxon>
        <taxon>Botrytis</taxon>
    </lineage>
</organism>
<evidence type="ECO:0000256" key="3">
    <source>
        <dbReference type="RuleBase" id="RU003968"/>
    </source>
</evidence>
<dbReference type="GO" id="GO:0016614">
    <property type="term" value="F:oxidoreductase activity, acting on CH-OH group of donors"/>
    <property type="evidence" value="ECO:0007669"/>
    <property type="project" value="InterPro"/>
</dbReference>
<dbReference type="PROSITE" id="PS00623">
    <property type="entry name" value="GMC_OXRED_1"/>
    <property type="match status" value="1"/>
</dbReference>
<dbReference type="Pfam" id="PF05199">
    <property type="entry name" value="GMC_oxred_C"/>
    <property type="match status" value="1"/>
</dbReference>
<feature type="binding site" evidence="2">
    <location>
        <begin position="530"/>
        <end position="531"/>
    </location>
    <ligand>
        <name>FAD</name>
        <dbReference type="ChEBI" id="CHEBI:57692"/>
    </ligand>
</feature>
<proteinExistence type="inferred from homology"/>
<name>A0A4Z1EQL7_9HELO</name>
<dbReference type="PANTHER" id="PTHR11552">
    <property type="entry name" value="GLUCOSE-METHANOL-CHOLINE GMC OXIDOREDUCTASE"/>
    <property type="match status" value="1"/>
</dbReference>
<gene>
    <name evidence="5" type="ORF">BTUL_0075g00230</name>
</gene>
<comment type="caution">
    <text evidence="5">The sequence shown here is derived from an EMBL/GenBank/DDBJ whole genome shotgun (WGS) entry which is preliminary data.</text>
</comment>
<dbReference type="InterPro" id="IPR000172">
    <property type="entry name" value="GMC_OxRdtase_N"/>
</dbReference>
<comment type="cofactor">
    <cofactor evidence="2">
        <name>FAD</name>
        <dbReference type="ChEBI" id="CHEBI:57692"/>
    </cofactor>
</comment>
<dbReference type="SUPFAM" id="SSF51905">
    <property type="entry name" value="FAD/NAD(P)-binding domain"/>
    <property type="match status" value="1"/>
</dbReference>
<evidence type="ECO:0000313" key="5">
    <source>
        <dbReference type="EMBL" id="TGO13178.1"/>
    </source>
</evidence>
<dbReference type="SUPFAM" id="SSF54373">
    <property type="entry name" value="FAD-linked reductases, C-terminal domain"/>
    <property type="match status" value="1"/>
</dbReference>
<dbReference type="InterPro" id="IPR012132">
    <property type="entry name" value="GMC_OxRdtase"/>
</dbReference>